<dbReference type="Pfam" id="PF07686">
    <property type="entry name" value="V-set"/>
    <property type="match status" value="1"/>
</dbReference>
<dbReference type="InterPro" id="IPR050150">
    <property type="entry name" value="IgV_Light_Chain"/>
</dbReference>
<sequence length="154" mass="16476">MAWTPVLLVLLSYCTGRDCQCLDKFLPVSCPINHTVFAGSLSQPVLTQPPSLSASLGSSTLACTLSSGFRVGGSSIYWFQQRPGSPPRYLLDYSSDSDKHQDSVVPKHFSESKDTSANAGLLLISGLQPEDEADCFWATAHGGGSSSRSSQCLR</sequence>
<feature type="chain" id="PRO_5019097301" description="Ig-like domain-containing protein" evidence="1">
    <location>
        <begin position="17"/>
        <end position="154"/>
    </location>
</feature>
<dbReference type="SUPFAM" id="SSF48726">
    <property type="entry name" value="Immunoglobulin"/>
    <property type="match status" value="1"/>
</dbReference>
<evidence type="ECO:0000313" key="3">
    <source>
        <dbReference type="Ensembl" id="ENSUAMP00000012761.1"/>
    </source>
</evidence>
<name>A0A452R318_URSAM</name>
<protein>
    <recommendedName>
        <fullName evidence="2">Ig-like domain-containing protein</fullName>
    </recommendedName>
</protein>
<dbReference type="InterPro" id="IPR007110">
    <property type="entry name" value="Ig-like_dom"/>
</dbReference>
<dbReference type="GeneTree" id="ENSGT00940000153520"/>
<feature type="domain" description="Ig-like" evidence="2">
    <location>
        <begin position="44"/>
        <end position="133"/>
    </location>
</feature>
<reference evidence="3" key="2">
    <citation type="submission" date="2025-08" db="UniProtKB">
        <authorList>
            <consortium name="Ensembl"/>
        </authorList>
    </citation>
    <scope>IDENTIFICATION</scope>
</reference>
<dbReference type="PROSITE" id="PS50835">
    <property type="entry name" value="IG_LIKE"/>
    <property type="match status" value="1"/>
</dbReference>
<evidence type="ECO:0000313" key="4">
    <source>
        <dbReference type="Proteomes" id="UP000291022"/>
    </source>
</evidence>
<dbReference type="InterPro" id="IPR013106">
    <property type="entry name" value="Ig_V-set"/>
</dbReference>
<dbReference type="Proteomes" id="UP000291022">
    <property type="component" value="Unassembled WGS sequence"/>
</dbReference>
<dbReference type="OMA" id="CPINHTV"/>
<dbReference type="InterPro" id="IPR013783">
    <property type="entry name" value="Ig-like_fold"/>
</dbReference>
<accession>A0A452R318</accession>
<evidence type="ECO:0000259" key="2">
    <source>
        <dbReference type="PROSITE" id="PS50835"/>
    </source>
</evidence>
<evidence type="ECO:0000256" key="1">
    <source>
        <dbReference type="SAM" id="SignalP"/>
    </source>
</evidence>
<dbReference type="Ensembl" id="ENSUAMT00000014324.1">
    <property type="protein sequence ID" value="ENSUAMP00000012761.1"/>
    <property type="gene ID" value="ENSUAMG00000010309.1"/>
</dbReference>
<dbReference type="Gene3D" id="2.60.40.10">
    <property type="entry name" value="Immunoglobulins"/>
    <property type="match status" value="1"/>
</dbReference>
<dbReference type="PANTHER" id="PTHR23267">
    <property type="entry name" value="IMMUNOGLOBULIN LIGHT CHAIN"/>
    <property type="match status" value="1"/>
</dbReference>
<reference evidence="4" key="1">
    <citation type="submission" date="2016-06" db="EMBL/GenBank/DDBJ databases">
        <title>De novo assembly and RNA-Seq shows season-dependent expression and editing in black bear kidneys.</title>
        <authorList>
            <person name="Korstanje R."/>
            <person name="Srivastava A."/>
            <person name="Sarsani V.K."/>
            <person name="Sheehan S.M."/>
            <person name="Seger R.L."/>
            <person name="Barter M.E."/>
            <person name="Lindqvist C."/>
            <person name="Brody L.C."/>
            <person name="Mullikin J.C."/>
        </authorList>
    </citation>
    <scope>NUCLEOTIDE SEQUENCE [LARGE SCALE GENOMIC DNA]</scope>
</reference>
<dbReference type="InterPro" id="IPR036179">
    <property type="entry name" value="Ig-like_dom_sf"/>
</dbReference>
<keyword evidence="4" id="KW-1185">Reference proteome</keyword>
<feature type="signal peptide" evidence="1">
    <location>
        <begin position="1"/>
        <end position="16"/>
    </location>
</feature>
<dbReference type="AlphaFoldDB" id="A0A452R318"/>
<keyword evidence="1" id="KW-0732">Signal</keyword>
<reference evidence="3" key="3">
    <citation type="submission" date="2025-09" db="UniProtKB">
        <authorList>
            <consortium name="Ensembl"/>
        </authorList>
    </citation>
    <scope>IDENTIFICATION</scope>
</reference>
<organism evidence="3 4">
    <name type="scientific">Ursus americanus</name>
    <name type="common">American black bear</name>
    <name type="synonym">Euarctos americanus</name>
    <dbReference type="NCBI Taxonomy" id="9643"/>
    <lineage>
        <taxon>Eukaryota</taxon>
        <taxon>Metazoa</taxon>
        <taxon>Chordata</taxon>
        <taxon>Craniata</taxon>
        <taxon>Vertebrata</taxon>
        <taxon>Euteleostomi</taxon>
        <taxon>Mammalia</taxon>
        <taxon>Eutheria</taxon>
        <taxon>Laurasiatheria</taxon>
        <taxon>Carnivora</taxon>
        <taxon>Caniformia</taxon>
        <taxon>Ursidae</taxon>
        <taxon>Ursus</taxon>
    </lineage>
</organism>
<proteinExistence type="predicted"/>